<comment type="function">
    <text evidence="11">Catalyzes the NAD(P)H-dependent reduction of ketopantoate into pantoic acid.</text>
</comment>
<evidence type="ECO:0000313" key="16">
    <source>
        <dbReference type="Proteomes" id="UP001596417"/>
    </source>
</evidence>
<dbReference type="Pfam" id="PF02558">
    <property type="entry name" value="ApbA"/>
    <property type="match status" value="1"/>
</dbReference>
<feature type="domain" description="Ketopantoate reductase N-terminal" evidence="13">
    <location>
        <begin position="3"/>
        <end position="149"/>
    </location>
</feature>
<comment type="caution">
    <text evidence="15">The sequence shown here is derived from an EMBL/GenBank/DDBJ whole genome shotgun (WGS) entry which is preliminary data.</text>
</comment>
<protein>
    <recommendedName>
        <fullName evidence="4 12">2-dehydropantoate 2-reductase</fullName>
        <ecNumber evidence="3 12">1.1.1.169</ecNumber>
    </recommendedName>
    <alternativeName>
        <fullName evidence="8 12">Ketopantoate reductase</fullName>
    </alternativeName>
</protein>
<evidence type="ECO:0000256" key="7">
    <source>
        <dbReference type="ARBA" id="ARBA00023002"/>
    </source>
</evidence>
<evidence type="ECO:0000259" key="14">
    <source>
        <dbReference type="Pfam" id="PF08546"/>
    </source>
</evidence>
<keyword evidence="6 12" id="KW-0173">Coenzyme A biosynthesis</keyword>
<evidence type="ECO:0000256" key="6">
    <source>
        <dbReference type="ARBA" id="ARBA00022993"/>
    </source>
</evidence>
<comment type="function">
    <text evidence="12">Catalyzes the NADPH-dependent reduction of ketopantoate into pantoic acid.</text>
</comment>
<dbReference type="FunFam" id="1.10.1040.10:FF:000017">
    <property type="entry name" value="2-dehydropantoate 2-reductase"/>
    <property type="match status" value="1"/>
</dbReference>
<name>A0ABD5YTL1_9EURY</name>
<evidence type="ECO:0000256" key="8">
    <source>
        <dbReference type="ARBA" id="ARBA00032024"/>
    </source>
</evidence>
<dbReference type="NCBIfam" id="TIGR00745">
    <property type="entry name" value="apbA_panE"/>
    <property type="match status" value="1"/>
</dbReference>
<feature type="domain" description="Ketopantoate reductase C-terminal" evidence="14">
    <location>
        <begin position="177"/>
        <end position="299"/>
    </location>
</feature>
<proteinExistence type="inferred from homology"/>
<keyword evidence="5 12" id="KW-0521">NADP</keyword>
<evidence type="ECO:0000256" key="11">
    <source>
        <dbReference type="ARBA" id="ARBA00056765"/>
    </source>
</evidence>
<dbReference type="GeneID" id="76199372"/>
<evidence type="ECO:0000256" key="10">
    <source>
        <dbReference type="ARBA" id="ARBA00048196"/>
    </source>
</evidence>
<evidence type="ECO:0000256" key="2">
    <source>
        <dbReference type="ARBA" id="ARBA00007870"/>
    </source>
</evidence>
<dbReference type="InterPro" id="IPR050838">
    <property type="entry name" value="Ketopantoate_reductase"/>
</dbReference>
<keyword evidence="7 12" id="KW-0560">Oxidoreductase</keyword>
<dbReference type="InterPro" id="IPR013328">
    <property type="entry name" value="6PGD_dom2"/>
</dbReference>
<dbReference type="EMBL" id="JBHTAX010000001">
    <property type="protein sequence ID" value="MFC7189810.1"/>
    <property type="molecule type" value="Genomic_DNA"/>
</dbReference>
<reference evidence="15 16" key="1">
    <citation type="journal article" date="2019" name="Int. J. Syst. Evol. Microbiol.">
        <title>The Global Catalogue of Microorganisms (GCM) 10K type strain sequencing project: providing services to taxonomists for standard genome sequencing and annotation.</title>
        <authorList>
            <consortium name="The Broad Institute Genomics Platform"/>
            <consortium name="The Broad Institute Genome Sequencing Center for Infectious Disease"/>
            <person name="Wu L."/>
            <person name="Ma J."/>
        </authorList>
    </citation>
    <scope>NUCLEOTIDE SEQUENCE [LARGE SCALE GENOMIC DNA]</scope>
    <source>
        <strain evidence="15 16">RDMS1</strain>
    </source>
</reference>
<dbReference type="RefSeq" id="WP_264554754.1">
    <property type="nucleotide sequence ID" value="NZ_CP109979.1"/>
</dbReference>
<dbReference type="InterPro" id="IPR013332">
    <property type="entry name" value="KPR_N"/>
</dbReference>
<dbReference type="Pfam" id="PF08546">
    <property type="entry name" value="ApbA_C"/>
    <property type="match status" value="1"/>
</dbReference>
<comment type="catalytic activity">
    <reaction evidence="10">
        <text>(R)-pantoate + NAD(+) = 2-dehydropantoate + NADH + H(+)</text>
        <dbReference type="Rhea" id="RHEA:61292"/>
        <dbReference type="ChEBI" id="CHEBI:11561"/>
        <dbReference type="ChEBI" id="CHEBI:15378"/>
        <dbReference type="ChEBI" id="CHEBI:15980"/>
        <dbReference type="ChEBI" id="CHEBI:57540"/>
        <dbReference type="ChEBI" id="CHEBI:57945"/>
    </reaction>
    <physiologicalReaction direction="right-to-left" evidence="10">
        <dbReference type="Rhea" id="RHEA:61294"/>
    </physiologicalReaction>
</comment>
<dbReference type="PANTHER" id="PTHR43765:SF2">
    <property type="entry name" value="2-DEHYDROPANTOATE 2-REDUCTASE"/>
    <property type="match status" value="1"/>
</dbReference>
<dbReference type="InterPro" id="IPR008927">
    <property type="entry name" value="6-PGluconate_DH-like_C_sf"/>
</dbReference>
<comment type="similarity">
    <text evidence="2 12">Belongs to the ketopantoate reductase family.</text>
</comment>
<gene>
    <name evidence="15" type="ORF">ACFQL7_08030</name>
</gene>
<dbReference type="InterPro" id="IPR013752">
    <property type="entry name" value="KPA_reductase"/>
</dbReference>
<dbReference type="PANTHER" id="PTHR43765">
    <property type="entry name" value="2-DEHYDROPANTOATE 2-REDUCTASE-RELATED"/>
    <property type="match status" value="1"/>
</dbReference>
<dbReference type="Gene3D" id="3.40.50.720">
    <property type="entry name" value="NAD(P)-binding Rossmann-like Domain"/>
    <property type="match status" value="1"/>
</dbReference>
<evidence type="ECO:0000313" key="15">
    <source>
        <dbReference type="EMBL" id="MFC7189810.1"/>
    </source>
</evidence>
<dbReference type="SUPFAM" id="SSF51735">
    <property type="entry name" value="NAD(P)-binding Rossmann-fold domains"/>
    <property type="match status" value="1"/>
</dbReference>
<dbReference type="InterPro" id="IPR003710">
    <property type="entry name" value="ApbA"/>
</dbReference>
<sequence length="306" mass="32393">MDIAILGSGAMGSLFGGLLSADGHDVTLIDVWEKHVHTINESGLTITELNGTERTVDVPAVSDPDAAAPVDLVVVFVKSTDTKTALADAEPILDTADVLTLQNGLGNPETIAEFVSETQIIAGVTAHGSTLEAPGHISHAGVGSTSIGRYFDENDPTVEHIAEAFSRAGIDTEVTDDIRDAVWEKVLVNVGINASTALSRVQNGRLADTKPGTRLLQAAVTEAIAVARSEGRTVREDIVSHVKAVAEATGANTSSMRQDIEAGRQTEIERLNGEIVRLADQHDIEVPINRTMADLVRLAERSDELP</sequence>
<evidence type="ECO:0000256" key="4">
    <source>
        <dbReference type="ARBA" id="ARBA00019465"/>
    </source>
</evidence>
<dbReference type="SUPFAM" id="SSF48179">
    <property type="entry name" value="6-phosphogluconate dehydrogenase C-terminal domain-like"/>
    <property type="match status" value="1"/>
</dbReference>
<evidence type="ECO:0000256" key="9">
    <source>
        <dbReference type="ARBA" id="ARBA00047506"/>
    </source>
</evidence>
<organism evidence="15 16">
    <name type="scientific">Halocatena marina</name>
    <dbReference type="NCBI Taxonomy" id="2934937"/>
    <lineage>
        <taxon>Archaea</taxon>
        <taxon>Methanobacteriati</taxon>
        <taxon>Methanobacteriota</taxon>
        <taxon>Stenosarchaea group</taxon>
        <taxon>Halobacteria</taxon>
        <taxon>Halobacteriales</taxon>
        <taxon>Natronomonadaceae</taxon>
        <taxon>Halocatena</taxon>
    </lineage>
</organism>
<dbReference type="Proteomes" id="UP001596417">
    <property type="component" value="Unassembled WGS sequence"/>
</dbReference>
<evidence type="ECO:0000256" key="5">
    <source>
        <dbReference type="ARBA" id="ARBA00022857"/>
    </source>
</evidence>
<evidence type="ECO:0000256" key="3">
    <source>
        <dbReference type="ARBA" id="ARBA00013014"/>
    </source>
</evidence>
<keyword evidence="16" id="KW-1185">Reference proteome</keyword>
<comment type="pathway">
    <text evidence="1 12">Cofactor biosynthesis; coenzyme A biosynthesis.</text>
</comment>
<accession>A0ABD5YTL1</accession>
<dbReference type="EC" id="1.1.1.169" evidence="3 12"/>
<dbReference type="GO" id="GO:0015937">
    <property type="term" value="P:coenzyme A biosynthetic process"/>
    <property type="evidence" value="ECO:0007669"/>
    <property type="project" value="UniProtKB-KW"/>
</dbReference>
<dbReference type="InterPro" id="IPR036291">
    <property type="entry name" value="NAD(P)-bd_dom_sf"/>
</dbReference>
<evidence type="ECO:0000256" key="1">
    <source>
        <dbReference type="ARBA" id="ARBA00004724"/>
    </source>
</evidence>
<evidence type="ECO:0000256" key="12">
    <source>
        <dbReference type="RuleBase" id="RU362068"/>
    </source>
</evidence>
<comment type="catalytic activity">
    <reaction evidence="9">
        <text>(R)-pantoate + NADP(+) = 2-dehydropantoate + NADPH + H(+)</text>
        <dbReference type="Rhea" id="RHEA:16233"/>
        <dbReference type="ChEBI" id="CHEBI:11561"/>
        <dbReference type="ChEBI" id="CHEBI:15378"/>
        <dbReference type="ChEBI" id="CHEBI:15980"/>
        <dbReference type="ChEBI" id="CHEBI:57783"/>
        <dbReference type="ChEBI" id="CHEBI:58349"/>
        <dbReference type="EC" id="1.1.1.169"/>
    </reaction>
    <physiologicalReaction direction="right-to-left" evidence="9">
        <dbReference type="Rhea" id="RHEA:16235"/>
    </physiologicalReaction>
</comment>
<dbReference type="Gene3D" id="1.10.1040.10">
    <property type="entry name" value="N-(1-d-carboxylethyl)-l-norvaline Dehydrogenase, domain 2"/>
    <property type="match status" value="1"/>
</dbReference>
<dbReference type="AlphaFoldDB" id="A0ABD5YTL1"/>
<evidence type="ECO:0000259" key="13">
    <source>
        <dbReference type="Pfam" id="PF02558"/>
    </source>
</evidence>
<dbReference type="GO" id="GO:0008677">
    <property type="term" value="F:2-dehydropantoate 2-reductase activity"/>
    <property type="evidence" value="ECO:0007669"/>
    <property type="project" value="UniProtKB-EC"/>
</dbReference>